<dbReference type="GO" id="GO:0005615">
    <property type="term" value="C:extracellular space"/>
    <property type="evidence" value="ECO:0007669"/>
    <property type="project" value="TreeGrafter"/>
</dbReference>
<feature type="domain" description="Fibrinogen C-terminal" evidence="2">
    <location>
        <begin position="26"/>
        <end position="248"/>
    </location>
</feature>
<evidence type="ECO:0000259" key="2">
    <source>
        <dbReference type="PROSITE" id="PS51406"/>
    </source>
</evidence>
<dbReference type="CDD" id="cd00087">
    <property type="entry name" value="FReD"/>
    <property type="match status" value="1"/>
</dbReference>
<dbReference type="SUPFAM" id="SSF56496">
    <property type="entry name" value="Fibrinogen C-terminal domain-like"/>
    <property type="match status" value="1"/>
</dbReference>
<dbReference type="InterPro" id="IPR002181">
    <property type="entry name" value="Fibrinogen_a/b/g_C_dom"/>
</dbReference>
<dbReference type="InterPro" id="IPR020837">
    <property type="entry name" value="Fibrinogen_CS"/>
</dbReference>
<dbReference type="InterPro" id="IPR050373">
    <property type="entry name" value="Fibrinogen_C-term_domain"/>
</dbReference>
<dbReference type="InterPro" id="IPR014716">
    <property type="entry name" value="Fibrinogen_a/b/g_C_1"/>
</dbReference>
<proteinExistence type="predicted"/>
<keyword evidence="4" id="KW-1185">Reference proteome</keyword>
<dbReference type="PANTHER" id="PTHR19143">
    <property type="entry name" value="FIBRINOGEN/TENASCIN/ANGIOPOEITIN"/>
    <property type="match status" value="1"/>
</dbReference>
<dbReference type="Gene3D" id="3.90.215.10">
    <property type="entry name" value="Gamma Fibrinogen, chain A, domain 1"/>
    <property type="match status" value="1"/>
</dbReference>
<evidence type="ECO:0000313" key="4">
    <source>
        <dbReference type="Proteomes" id="UP001497382"/>
    </source>
</evidence>
<keyword evidence="1" id="KW-1015">Disulfide bond</keyword>
<gene>
    <name evidence="3" type="ORF">LARSCL_LOCUS2091</name>
</gene>
<dbReference type="PROSITE" id="PS51406">
    <property type="entry name" value="FIBRINOGEN_C_2"/>
    <property type="match status" value="1"/>
</dbReference>
<dbReference type="EMBL" id="CAXIEN010000014">
    <property type="protein sequence ID" value="CAL1264637.1"/>
    <property type="molecule type" value="Genomic_DNA"/>
</dbReference>
<dbReference type="InterPro" id="IPR036056">
    <property type="entry name" value="Fibrinogen-like_C"/>
</dbReference>
<evidence type="ECO:0000313" key="3">
    <source>
        <dbReference type="EMBL" id="CAL1264637.1"/>
    </source>
</evidence>
<dbReference type="PROSITE" id="PS00514">
    <property type="entry name" value="FIBRINOGEN_C_1"/>
    <property type="match status" value="1"/>
</dbReference>
<name>A0AAV1Z0V1_9ARAC</name>
<protein>
    <recommendedName>
        <fullName evidence="2">Fibrinogen C-terminal domain-containing protein</fullName>
    </recommendedName>
</protein>
<sequence length="248" mass="29085">MYVLRFYLKLNKYLLAEVSSNVIKHGLLHEKPVDCAEILENGETSSGEYKIWPRNRIIEGKELLVYCDMDTDGGGWTVIQRRGTFSKKIDFHRNWADYKKGFGNISEEFWSGNDNIFALTSQRNYVARFDMKNVGKEYRFATYSSFWIDDENSGYKLHFGNYFGTAGDGIKESKNMQFSTKDKQYHKANKVCPNEKMGGWWYNHCGLSNPNGINRPEDAIGKKFYMNWYPWTKYNSLLMIEIKIRPEK</sequence>
<dbReference type="NCBIfam" id="NF040941">
    <property type="entry name" value="GGGWT_bact"/>
    <property type="match status" value="1"/>
</dbReference>
<dbReference type="AlphaFoldDB" id="A0AAV1Z0V1"/>
<accession>A0AAV1Z0V1</accession>
<dbReference type="Proteomes" id="UP001497382">
    <property type="component" value="Unassembled WGS sequence"/>
</dbReference>
<dbReference type="Pfam" id="PF00147">
    <property type="entry name" value="Fibrinogen_C"/>
    <property type="match status" value="1"/>
</dbReference>
<dbReference type="SMART" id="SM00186">
    <property type="entry name" value="FBG"/>
    <property type="match status" value="1"/>
</dbReference>
<reference evidence="3 4" key="1">
    <citation type="submission" date="2024-04" db="EMBL/GenBank/DDBJ databases">
        <authorList>
            <person name="Rising A."/>
            <person name="Reimegard J."/>
            <person name="Sonavane S."/>
            <person name="Akerstrom W."/>
            <person name="Nylinder S."/>
            <person name="Hedman E."/>
            <person name="Kallberg Y."/>
        </authorList>
    </citation>
    <scope>NUCLEOTIDE SEQUENCE [LARGE SCALE GENOMIC DNA]</scope>
</reference>
<evidence type="ECO:0000256" key="1">
    <source>
        <dbReference type="ARBA" id="ARBA00023157"/>
    </source>
</evidence>
<comment type="caution">
    <text evidence="3">The sequence shown here is derived from an EMBL/GenBank/DDBJ whole genome shotgun (WGS) entry which is preliminary data.</text>
</comment>
<organism evidence="3 4">
    <name type="scientific">Larinioides sclopetarius</name>
    <dbReference type="NCBI Taxonomy" id="280406"/>
    <lineage>
        <taxon>Eukaryota</taxon>
        <taxon>Metazoa</taxon>
        <taxon>Ecdysozoa</taxon>
        <taxon>Arthropoda</taxon>
        <taxon>Chelicerata</taxon>
        <taxon>Arachnida</taxon>
        <taxon>Araneae</taxon>
        <taxon>Araneomorphae</taxon>
        <taxon>Entelegynae</taxon>
        <taxon>Araneoidea</taxon>
        <taxon>Araneidae</taxon>
        <taxon>Larinioides</taxon>
    </lineage>
</organism>